<gene>
    <name evidence="1" type="ORF">VTJ49DRAFT_4359</name>
</gene>
<sequence>MLAVGITVLIPPGNIPSIRSTQTCCSSASSSHSNNIQSIRWTDLLLIDCKIGAAISSFIDTVDQQDEKKKTANDALNSLMDLCDVKSKAFFDEIVSKTASEGARLLPIDKVTAKDYQTYCNFSKGAESTAQEINNAIGSFVKGEILKGLTTTITSEIQRLIGSVSANKSERRGYVIAVGHLGGVYRVDYFLYYYKFTSQAITSVCQEVLLQCWAISSVDVKQLNANTLDVILQQGYTQEEGETEEAFYNRLKKLKKSVLDELSENRLRAAVIERRIRGAMQGKSGSA</sequence>
<dbReference type="Proteomes" id="UP001583172">
    <property type="component" value="Unassembled WGS sequence"/>
</dbReference>
<reference evidence="1 2" key="1">
    <citation type="journal article" date="2024" name="Commun. Biol.">
        <title>Comparative genomic analysis of thermophilic fungi reveals convergent evolutionary adaptations and gene losses.</title>
        <authorList>
            <person name="Steindorff A.S."/>
            <person name="Aguilar-Pontes M.V."/>
            <person name="Robinson A.J."/>
            <person name="Andreopoulos B."/>
            <person name="LaButti K."/>
            <person name="Kuo A."/>
            <person name="Mondo S."/>
            <person name="Riley R."/>
            <person name="Otillar R."/>
            <person name="Haridas S."/>
            <person name="Lipzen A."/>
            <person name="Grimwood J."/>
            <person name="Schmutz J."/>
            <person name="Clum A."/>
            <person name="Reid I.D."/>
            <person name="Moisan M.C."/>
            <person name="Butler G."/>
            <person name="Nguyen T.T.M."/>
            <person name="Dewar K."/>
            <person name="Conant G."/>
            <person name="Drula E."/>
            <person name="Henrissat B."/>
            <person name="Hansel C."/>
            <person name="Singer S."/>
            <person name="Hutchinson M.I."/>
            <person name="de Vries R.P."/>
            <person name="Natvig D.O."/>
            <person name="Powell A.J."/>
            <person name="Tsang A."/>
            <person name="Grigoriev I.V."/>
        </authorList>
    </citation>
    <scope>NUCLEOTIDE SEQUENCE [LARGE SCALE GENOMIC DNA]</scope>
    <source>
        <strain evidence="1 2">CBS 620.91</strain>
    </source>
</reference>
<name>A0ABR3VLT7_HUMIN</name>
<organism evidence="1 2">
    <name type="scientific">Humicola insolens</name>
    <name type="common">Soft-rot fungus</name>
    <dbReference type="NCBI Taxonomy" id="85995"/>
    <lineage>
        <taxon>Eukaryota</taxon>
        <taxon>Fungi</taxon>
        <taxon>Dikarya</taxon>
        <taxon>Ascomycota</taxon>
        <taxon>Pezizomycotina</taxon>
        <taxon>Sordariomycetes</taxon>
        <taxon>Sordariomycetidae</taxon>
        <taxon>Sordariales</taxon>
        <taxon>Chaetomiaceae</taxon>
        <taxon>Mycothermus</taxon>
    </lineage>
</organism>
<protein>
    <submittedName>
        <fullName evidence="1">Uncharacterized protein</fullName>
    </submittedName>
</protein>
<dbReference type="EMBL" id="JAZGSY010000034">
    <property type="protein sequence ID" value="KAL1842721.1"/>
    <property type="molecule type" value="Genomic_DNA"/>
</dbReference>
<keyword evidence="2" id="KW-1185">Reference proteome</keyword>
<evidence type="ECO:0000313" key="1">
    <source>
        <dbReference type="EMBL" id="KAL1842721.1"/>
    </source>
</evidence>
<comment type="caution">
    <text evidence="1">The sequence shown here is derived from an EMBL/GenBank/DDBJ whole genome shotgun (WGS) entry which is preliminary data.</text>
</comment>
<evidence type="ECO:0000313" key="2">
    <source>
        <dbReference type="Proteomes" id="UP001583172"/>
    </source>
</evidence>
<accession>A0ABR3VLT7</accession>
<proteinExistence type="predicted"/>